<comment type="caution">
    <text evidence="2">The sequence shown here is derived from an EMBL/GenBank/DDBJ whole genome shotgun (WGS) entry which is preliminary data.</text>
</comment>
<gene>
    <name evidence="2" type="ORF">OYC64_006638</name>
</gene>
<proteinExistence type="predicted"/>
<evidence type="ECO:0000313" key="2">
    <source>
        <dbReference type="EMBL" id="KAL3054351.1"/>
    </source>
</evidence>
<accession>A0ABD2GJR3</accession>
<feature type="compositionally biased region" description="Polar residues" evidence="1">
    <location>
        <begin position="44"/>
        <end position="58"/>
    </location>
</feature>
<dbReference type="AlphaFoldDB" id="A0ABD2GJR3"/>
<sequence length="83" mass="8938">MNLDPQTQKGRGRVLFLWRSSCPAVLCVRTSGRIQSLPAVDTGSADSASPHTGSSALHQETPAVPSVEKDGALYKQIVVCRRF</sequence>
<protein>
    <submittedName>
        <fullName evidence="2">Uncharacterized protein</fullName>
    </submittedName>
</protein>
<name>A0ABD2GJR3_PAGBO</name>
<dbReference type="Proteomes" id="UP001619887">
    <property type="component" value="Unassembled WGS sequence"/>
</dbReference>
<evidence type="ECO:0000313" key="3">
    <source>
        <dbReference type="Proteomes" id="UP001619887"/>
    </source>
</evidence>
<dbReference type="EMBL" id="JBIYXZ010002078">
    <property type="protein sequence ID" value="KAL3054351.1"/>
    <property type="molecule type" value="Genomic_DNA"/>
</dbReference>
<reference evidence="2 3" key="2">
    <citation type="journal article" date="2024" name="G3 (Bethesda)">
        <title>The genome of the cryopelagic Antarctic bald notothen, Trematomus borchgrevinki.</title>
        <authorList>
            <person name="Rayamajhi N."/>
            <person name="Rivera-Colon A.G."/>
            <person name="Minhas B.F."/>
            <person name="Cheng C.C."/>
            <person name="Catchen J.M."/>
        </authorList>
    </citation>
    <scope>NUCLEOTIDE SEQUENCE [LARGE SCALE GENOMIC DNA]</scope>
    <source>
        <strain evidence="2">AGRC-2024</strain>
    </source>
</reference>
<reference evidence="2 3" key="1">
    <citation type="journal article" date="2022" name="G3 (Bethesda)">
        <title>Evaluating Illumina-, Nanopore-, and PacBio-based genome assembly strategies with the bald notothen, Trematomus borchgrevinki.</title>
        <authorList>
            <person name="Rayamajhi N."/>
            <person name="Cheng C.C."/>
            <person name="Catchen J.M."/>
        </authorList>
    </citation>
    <scope>NUCLEOTIDE SEQUENCE [LARGE SCALE GENOMIC DNA]</scope>
    <source>
        <strain evidence="2">AGRC-2024</strain>
    </source>
</reference>
<organism evidence="2 3">
    <name type="scientific">Pagothenia borchgrevinki</name>
    <name type="common">Bald rockcod</name>
    <name type="synonym">Trematomus borchgrevinki</name>
    <dbReference type="NCBI Taxonomy" id="8213"/>
    <lineage>
        <taxon>Eukaryota</taxon>
        <taxon>Metazoa</taxon>
        <taxon>Chordata</taxon>
        <taxon>Craniata</taxon>
        <taxon>Vertebrata</taxon>
        <taxon>Euteleostomi</taxon>
        <taxon>Actinopterygii</taxon>
        <taxon>Neopterygii</taxon>
        <taxon>Teleostei</taxon>
        <taxon>Neoteleostei</taxon>
        <taxon>Acanthomorphata</taxon>
        <taxon>Eupercaria</taxon>
        <taxon>Perciformes</taxon>
        <taxon>Notothenioidei</taxon>
        <taxon>Nototheniidae</taxon>
        <taxon>Pagothenia</taxon>
    </lineage>
</organism>
<feature type="region of interest" description="Disordered" evidence="1">
    <location>
        <begin position="38"/>
        <end position="65"/>
    </location>
</feature>
<evidence type="ECO:0000256" key="1">
    <source>
        <dbReference type="SAM" id="MobiDB-lite"/>
    </source>
</evidence>
<keyword evidence="3" id="KW-1185">Reference proteome</keyword>